<accession>A0A2W1N386</accession>
<name>A0A2W1N386_9FLAO</name>
<gene>
    <name evidence="1" type="ORF">DNU06_06540</name>
</gene>
<protein>
    <submittedName>
        <fullName evidence="1">Acyl-CoA reductase</fullName>
    </submittedName>
</protein>
<proteinExistence type="predicted"/>
<dbReference type="RefSeq" id="WP_111062442.1">
    <property type="nucleotide sequence ID" value="NZ_JBHUCU010000027.1"/>
</dbReference>
<evidence type="ECO:0000313" key="2">
    <source>
        <dbReference type="Proteomes" id="UP000249248"/>
    </source>
</evidence>
<reference evidence="1 2" key="1">
    <citation type="submission" date="2018-06" db="EMBL/GenBank/DDBJ databases">
        <title>The draft genome sequence of Crocinitomix sp. SM1701.</title>
        <authorList>
            <person name="Zhang X."/>
        </authorList>
    </citation>
    <scope>NUCLEOTIDE SEQUENCE [LARGE SCALE GENOMIC DNA]</scope>
    <source>
        <strain evidence="1 2">SM1701</strain>
    </source>
</reference>
<dbReference type="OrthoDB" id="1522941at2"/>
<evidence type="ECO:0000313" key="1">
    <source>
        <dbReference type="EMBL" id="PZE17481.1"/>
    </source>
</evidence>
<keyword evidence="2" id="KW-1185">Reference proteome</keyword>
<dbReference type="AlphaFoldDB" id="A0A2W1N386"/>
<dbReference type="Proteomes" id="UP000249248">
    <property type="component" value="Unassembled WGS sequence"/>
</dbReference>
<sequence>MKTNERIELLSSFGNVLDDIINLKAYNASQQLIPADLFEQFQLAIKKAQVHNGWFTASNILDALSGIRQWLTEKELQDWIQKYPLQPSNQKNVGIIMAGNIPLVGFHDFLCVFMADHSAVIKLSSDDQQLWPIIETILNTLNPAFSTYLTIVEKLAEFDAVIATGSNNSATYFHSYFDKYPNIIRKNRTSIAVLNGDETDEEIKALGKDIFAYFGLGCRNVTQLMIPEGFEMNRFFENIFDFKEIINHHKYANNYDYNKAIYLLNTEDLLDNEFLLLRKTSDLKSPIGVLFYHNYSTLNEVDAYLNQHKDSIQVVIGKNYLPFGYSQQPTLSDYADGIDTMEFLTSL</sequence>
<dbReference type="EMBL" id="QKSB01000003">
    <property type="protein sequence ID" value="PZE17481.1"/>
    <property type="molecule type" value="Genomic_DNA"/>
</dbReference>
<organism evidence="1 2">
    <name type="scientific">Putridiphycobacter roseus</name>
    <dbReference type="NCBI Taxonomy" id="2219161"/>
    <lineage>
        <taxon>Bacteria</taxon>
        <taxon>Pseudomonadati</taxon>
        <taxon>Bacteroidota</taxon>
        <taxon>Flavobacteriia</taxon>
        <taxon>Flavobacteriales</taxon>
        <taxon>Crocinitomicaceae</taxon>
        <taxon>Putridiphycobacter</taxon>
    </lineage>
</organism>
<comment type="caution">
    <text evidence="1">The sequence shown here is derived from an EMBL/GenBank/DDBJ whole genome shotgun (WGS) entry which is preliminary data.</text>
</comment>